<dbReference type="EC" id="1.1.1.3" evidence="4 11"/>
<name>A0AA35X6V4_GEOBA</name>
<evidence type="ECO:0000256" key="10">
    <source>
        <dbReference type="ARBA" id="ARBA00023167"/>
    </source>
</evidence>
<dbReference type="InterPro" id="IPR001342">
    <property type="entry name" value="HDH_cat"/>
</dbReference>
<dbReference type="InterPro" id="IPR005106">
    <property type="entry name" value="Asp/hSer_DH_NAD-bd"/>
</dbReference>
<proteinExistence type="inferred from homology"/>
<evidence type="ECO:0000256" key="9">
    <source>
        <dbReference type="ARBA" id="ARBA00023002"/>
    </source>
</evidence>
<feature type="domain" description="ACT" evidence="13">
    <location>
        <begin position="342"/>
        <end position="415"/>
    </location>
</feature>
<dbReference type="PIRSF" id="PIRSF000098">
    <property type="entry name" value="Homoser_dehydrog"/>
    <property type="match status" value="1"/>
</dbReference>
<dbReference type="InterPro" id="IPR002912">
    <property type="entry name" value="ACT_dom"/>
</dbReference>
<accession>A0AA35X6V4</accession>
<dbReference type="PANTHER" id="PTHR43331">
    <property type="entry name" value="HOMOSERINE DEHYDROGENASE"/>
    <property type="match status" value="1"/>
</dbReference>
<dbReference type="FunFam" id="3.30.360.10:FF:000005">
    <property type="entry name" value="Homoserine dehydrogenase"/>
    <property type="match status" value="1"/>
</dbReference>
<keyword evidence="9 11" id="KW-0560">Oxidoreductase</keyword>
<protein>
    <recommendedName>
        <fullName evidence="5 11">Homoserine dehydrogenase</fullName>
        <ecNumber evidence="4 11">1.1.1.3</ecNumber>
    </recommendedName>
</protein>
<dbReference type="AlphaFoldDB" id="A0AA35X6V4"/>
<comment type="similarity">
    <text evidence="3 12">Belongs to the homoserine dehydrogenase family.</text>
</comment>
<dbReference type="Pfam" id="PF00742">
    <property type="entry name" value="Homoserine_dh"/>
    <property type="match status" value="1"/>
</dbReference>
<dbReference type="Gene3D" id="3.30.70.260">
    <property type="match status" value="1"/>
</dbReference>
<dbReference type="InterPro" id="IPR045865">
    <property type="entry name" value="ACT-like_dom_sf"/>
</dbReference>
<dbReference type="PANTHER" id="PTHR43331:SF1">
    <property type="entry name" value="HOMOSERINE DEHYDROGENASE"/>
    <property type="match status" value="1"/>
</dbReference>
<dbReference type="Proteomes" id="UP001174909">
    <property type="component" value="Unassembled WGS sequence"/>
</dbReference>
<dbReference type="SUPFAM" id="SSF55021">
    <property type="entry name" value="ACT-like"/>
    <property type="match status" value="1"/>
</dbReference>
<evidence type="ECO:0000256" key="12">
    <source>
        <dbReference type="RuleBase" id="RU004171"/>
    </source>
</evidence>
<dbReference type="Pfam" id="PF01842">
    <property type="entry name" value="ACT"/>
    <property type="match status" value="1"/>
</dbReference>
<dbReference type="InterPro" id="IPR019811">
    <property type="entry name" value="HDH_CS"/>
</dbReference>
<evidence type="ECO:0000256" key="8">
    <source>
        <dbReference type="ARBA" id="ARBA00022857"/>
    </source>
</evidence>
<evidence type="ECO:0000256" key="2">
    <source>
        <dbReference type="ARBA" id="ARBA00005062"/>
    </source>
</evidence>
<dbReference type="PROSITE" id="PS01042">
    <property type="entry name" value="HOMOSER_DHGENASE"/>
    <property type="match status" value="1"/>
</dbReference>
<comment type="catalytic activity">
    <reaction evidence="11">
        <text>L-homoserine + NADP(+) = L-aspartate 4-semialdehyde + NADPH + H(+)</text>
        <dbReference type="Rhea" id="RHEA:15761"/>
        <dbReference type="ChEBI" id="CHEBI:15378"/>
        <dbReference type="ChEBI" id="CHEBI:57476"/>
        <dbReference type="ChEBI" id="CHEBI:57783"/>
        <dbReference type="ChEBI" id="CHEBI:58349"/>
        <dbReference type="ChEBI" id="CHEBI:537519"/>
        <dbReference type="EC" id="1.1.1.3"/>
    </reaction>
</comment>
<evidence type="ECO:0000256" key="1">
    <source>
        <dbReference type="ARBA" id="ARBA00005056"/>
    </source>
</evidence>
<dbReference type="PROSITE" id="PS51671">
    <property type="entry name" value="ACT"/>
    <property type="match status" value="1"/>
</dbReference>
<dbReference type="SUPFAM" id="SSF51735">
    <property type="entry name" value="NAD(P)-binding Rossmann-fold domains"/>
    <property type="match status" value="1"/>
</dbReference>
<comment type="pathway">
    <text evidence="2 11">Amino-acid biosynthesis; L-methionine biosynthesis via de novo pathway; L-homoserine from L-aspartate: step 3/3.</text>
</comment>
<dbReference type="GO" id="GO:0004412">
    <property type="term" value="F:homoserine dehydrogenase activity"/>
    <property type="evidence" value="ECO:0007669"/>
    <property type="project" value="UniProtKB-EC"/>
</dbReference>
<dbReference type="InterPro" id="IPR016204">
    <property type="entry name" value="HDH"/>
</dbReference>
<evidence type="ECO:0000313" key="15">
    <source>
        <dbReference type="Proteomes" id="UP001174909"/>
    </source>
</evidence>
<evidence type="ECO:0000256" key="7">
    <source>
        <dbReference type="ARBA" id="ARBA00022697"/>
    </source>
</evidence>
<keyword evidence="6 11" id="KW-0028">Amino-acid biosynthesis</keyword>
<comment type="pathway">
    <text evidence="1 11">Amino-acid biosynthesis; L-threonine biosynthesis; L-threonine from L-aspartate: step 3/5.</text>
</comment>
<keyword evidence="15" id="KW-1185">Reference proteome</keyword>
<gene>
    <name evidence="14" type="ORF">GBAR_LOCUS23183</name>
</gene>
<evidence type="ECO:0000256" key="6">
    <source>
        <dbReference type="ARBA" id="ARBA00022605"/>
    </source>
</evidence>
<dbReference type="SUPFAM" id="SSF55347">
    <property type="entry name" value="Glyceraldehyde-3-phosphate dehydrogenase-like, C-terminal domain"/>
    <property type="match status" value="1"/>
</dbReference>
<evidence type="ECO:0000313" key="14">
    <source>
        <dbReference type="EMBL" id="CAI8041786.1"/>
    </source>
</evidence>
<dbReference type="Gene3D" id="3.30.360.10">
    <property type="entry name" value="Dihydrodipicolinate Reductase, domain 2"/>
    <property type="match status" value="1"/>
</dbReference>
<evidence type="ECO:0000256" key="5">
    <source>
        <dbReference type="ARBA" id="ARBA00013376"/>
    </source>
</evidence>
<dbReference type="Pfam" id="PF03447">
    <property type="entry name" value="NAD_binding_3"/>
    <property type="match status" value="1"/>
</dbReference>
<evidence type="ECO:0000259" key="13">
    <source>
        <dbReference type="PROSITE" id="PS51671"/>
    </source>
</evidence>
<dbReference type="GO" id="GO:0050661">
    <property type="term" value="F:NADP binding"/>
    <property type="evidence" value="ECO:0007669"/>
    <property type="project" value="InterPro"/>
</dbReference>
<dbReference type="GO" id="GO:0009088">
    <property type="term" value="P:threonine biosynthetic process"/>
    <property type="evidence" value="ECO:0007669"/>
    <property type="project" value="UniProtKB-KW"/>
</dbReference>
<dbReference type="NCBIfam" id="NF004976">
    <property type="entry name" value="PRK06349.1"/>
    <property type="match status" value="1"/>
</dbReference>
<keyword evidence="7 11" id="KW-0791">Threonine biosynthesis</keyword>
<dbReference type="InterPro" id="IPR036291">
    <property type="entry name" value="NAD(P)-bd_dom_sf"/>
</dbReference>
<dbReference type="Gene3D" id="3.40.50.720">
    <property type="entry name" value="NAD(P)-binding Rossmann-like Domain"/>
    <property type="match status" value="1"/>
</dbReference>
<comment type="caution">
    <text evidence="14">The sequence shown here is derived from an EMBL/GenBank/DDBJ whole genome shotgun (WGS) entry which is preliminary data.</text>
</comment>
<evidence type="ECO:0000256" key="4">
    <source>
        <dbReference type="ARBA" id="ARBA00013213"/>
    </source>
</evidence>
<organism evidence="14 15">
    <name type="scientific">Geodia barretti</name>
    <name type="common">Barrett's horny sponge</name>
    <dbReference type="NCBI Taxonomy" id="519541"/>
    <lineage>
        <taxon>Eukaryota</taxon>
        <taxon>Metazoa</taxon>
        <taxon>Porifera</taxon>
        <taxon>Demospongiae</taxon>
        <taxon>Heteroscleromorpha</taxon>
        <taxon>Tetractinellida</taxon>
        <taxon>Astrophorina</taxon>
        <taxon>Geodiidae</taxon>
        <taxon>Geodia</taxon>
    </lineage>
</organism>
<sequence>MGLGVVGGGVADALLQNPSPVSERVGRAVNLRRVLVRDTSRSRDVEVPPGLLTTDAGEILDDPEIDIVVEVMGGSDPAADYFRRALESGKHLVTANKEVMAKNGVDLLELAQANGVTLRFEASVGGGIPIVGCLMNELAANDIYHIRSIINGTTNFILTRMALQKAPFAEALAEAKGLGYAESDPTNDVEGIDAAYKLTVLATLAYGRRFRPEHVYRQGISALEPQDFRYAEEFGFAIKSLAIADIQDGEVQLRVYPALVPAENMLGNVNGVYNAVEVHGSLTGRVLFHGMGAGRGPTTSAVLGDLVATARLMSRETSLAGPRHFKEQAAVRSIGSVFTRYYIRLIVADQAGVLAQIARALGDEGISIASVLQKDTDLESQSAEIVIMTHPAQESFVQRALLSIGNLEPVRRIGNMLRIEE</sequence>
<evidence type="ECO:0000256" key="3">
    <source>
        <dbReference type="ARBA" id="ARBA00006753"/>
    </source>
</evidence>
<keyword evidence="8 11" id="KW-0521">NADP</keyword>
<keyword evidence="10 11" id="KW-0486">Methionine biosynthesis</keyword>
<dbReference type="CDD" id="cd04881">
    <property type="entry name" value="ACT_HSDH-Hom"/>
    <property type="match status" value="1"/>
</dbReference>
<dbReference type="EMBL" id="CASHTH010003211">
    <property type="protein sequence ID" value="CAI8041786.1"/>
    <property type="molecule type" value="Genomic_DNA"/>
</dbReference>
<dbReference type="GO" id="GO:0009086">
    <property type="term" value="P:methionine biosynthetic process"/>
    <property type="evidence" value="ECO:0007669"/>
    <property type="project" value="UniProtKB-KW"/>
</dbReference>
<evidence type="ECO:0000256" key="11">
    <source>
        <dbReference type="RuleBase" id="RU000579"/>
    </source>
</evidence>
<reference evidence="14" key="1">
    <citation type="submission" date="2023-03" db="EMBL/GenBank/DDBJ databases">
        <authorList>
            <person name="Steffen K."/>
            <person name="Cardenas P."/>
        </authorList>
    </citation>
    <scope>NUCLEOTIDE SEQUENCE</scope>
</reference>